<keyword evidence="3" id="KW-1185">Reference proteome</keyword>
<feature type="coiled-coil region" evidence="1">
    <location>
        <begin position="15"/>
        <end position="141"/>
    </location>
</feature>
<dbReference type="InParanoid" id="E9I6F3"/>
<dbReference type="AlphaFoldDB" id="E9I6F3"/>
<evidence type="ECO:0000256" key="1">
    <source>
        <dbReference type="SAM" id="Coils"/>
    </source>
</evidence>
<protein>
    <submittedName>
        <fullName evidence="2">Uncharacterized protein</fullName>
    </submittedName>
</protein>
<dbReference type="HOGENOM" id="CLU_1464781_0_0_1"/>
<sequence length="185" mass="22119">MNITVDDDEAYLRCCQLLQEEFQAEEDKFAKLRRKLKISIQTVEEHIDICQGEKAERQKELTIIEEEIKELQVEAGKVNKRHKRIEQLRGEIEQEGAAIESNNLKLQDLKERSYEQKTSYLQTQETEMALLEELARAEEEEQIYYDFRGREEKYRQLSKILEKLHNKSSYSNRDVEVYLKDRISE</sequence>
<dbReference type="Proteomes" id="UP000000305">
    <property type="component" value="Unassembled WGS sequence"/>
</dbReference>
<reference evidence="2 3" key="1">
    <citation type="journal article" date="2011" name="Science">
        <title>The ecoresponsive genome of Daphnia pulex.</title>
        <authorList>
            <person name="Colbourne J.K."/>
            <person name="Pfrender M.E."/>
            <person name="Gilbert D."/>
            <person name="Thomas W.K."/>
            <person name="Tucker A."/>
            <person name="Oakley T.H."/>
            <person name="Tokishita S."/>
            <person name="Aerts A."/>
            <person name="Arnold G.J."/>
            <person name="Basu M.K."/>
            <person name="Bauer D.J."/>
            <person name="Caceres C.E."/>
            <person name="Carmel L."/>
            <person name="Casola C."/>
            <person name="Choi J.H."/>
            <person name="Detter J.C."/>
            <person name="Dong Q."/>
            <person name="Dusheyko S."/>
            <person name="Eads B.D."/>
            <person name="Frohlich T."/>
            <person name="Geiler-Samerotte K.A."/>
            <person name="Gerlach D."/>
            <person name="Hatcher P."/>
            <person name="Jogdeo S."/>
            <person name="Krijgsveld J."/>
            <person name="Kriventseva E.V."/>
            <person name="Kultz D."/>
            <person name="Laforsch C."/>
            <person name="Lindquist E."/>
            <person name="Lopez J."/>
            <person name="Manak J.R."/>
            <person name="Muller J."/>
            <person name="Pangilinan J."/>
            <person name="Patwardhan R.P."/>
            <person name="Pitluck S."/>
            <person name="Pritham E.J."/>
            <person name="Rechtsteiner A."/>
            <person name="Rho M."/>
            <person name="Rogozin I.B."/>
            <person name="Sakarya O."/>
            <person name="Salamov A."/>
            <person name="Schaack S."/>
            <person name="Shapiro H."/>
            <person name="Shiga Y."/>
            <person name="Skalitzky C."/>
            <person name="Smith Z."/>
            <person name="Souvorov A."/>
            <person name="Sung W."/>
            <person name="Tang Z."/>
            <person name="Tsuchiya D."/>
            <person name="Tu H."/>
            <person name="Vos H."/>
            <person name="Wang M."/>
            <person name="Wolf Y.I."/>
            <person name="Yamagata H."/>
            <person name="Yamada T."/>
            <person name="Ye Y."/>
            <person name="Shaw J.R."/>
            <person name="Andrews J."/>
            <person name="Crease T.J."/>
            <person name="Tang H."/>
            <person name="Lucas S.M."/>
            <person name="Robertson H.M."/>
            <person name="Bork P."/>
            <person name="Koonin E.V."/>
            <person name="Zdobnov E.M."/>
            <person name="Grigoriev I.V."/>
            <person name="Lynch M."/>
            <person name="Boore J.L."/>
        </authorList>
    </citation>
    <scope>NUCLEOTIDE SEQUENCE [LARGE SCALE GENOMIC DNA]</scope>
</reference>
<accession>E9I6F3</accession>
<gene>
    <name evidence="2" type="ORF">DAPPUDRAFT_343830</name>
</gene>
<dbReference type="EMBL" id="GL736412">
    <property type="protein sequence ID" value="EFX60427.1"/>
    <property type="molecule type" value="Genomic_DNA"/>
</dbReference>
<evidence type="ECO:0000313" key="3">
    <source>
        <dbReference type="Proteomes" id="UP000000305"/>
    </source>
</evidence>
<name>E9I6F3_DAPPU</name>
<evidence type="ECO:0000313" key="2">
    <source>
        <dbReference type="EMBL" id="EFX60427.1"/>
    </source>
</evidence>
<feature type="non-terminal residue" evidence="2">
    <location>
        <position position="185"/>
    </location>
</feature>
<dbReference type="KEGG" id="dpx:DAPPUDRAFT_343830"/>
<keyword evidence="1" id="KW-0175">Coiled coil</keyword>
<organism evidence="2 3">
    <name type="scientific">Daphnia pulex</name>
    <name type="common">Water flea</name>
    <dbReference type="NCBI Taxonomy" id="6669"/>
    <lineage>
        <taxon>Eukaryota</taxon>
        <taxon>Metazoa</taxon>
        <taxon>Ecdysozoa</taxon>
        <taxon>Arthropoda</taxon>
        <taxon>Crustacea</taxon>
        <taxon>Branchiopoda</taxon>
        <taxon>Diplostraca</taxon>
        <taxon>Cladocera</taxon>
        <taxon>Anomopoda</taxon>
        <taxon>Daphniidae</taxon>
        <taxon>Daphnia</taxon>
    </lineage>
</organism>
<proteinExistence type="predicted"/>